<dbReference type="EMBL" id="JN564797">
    <property type="protein sequence ID" value="AEX55181.1"/>
    <property type="molecule type" value="Genomic_DNA"/>
</dbReference>
<keyword evidence="1" id="KW-0812">Transmembrane</keyword>
<evidence type="ECO:0000313" key="2">
    <source>
        <dbReference type="EMBL" id="AEX55181.1"/>
    </source>
</evidence>
<feature type="transmembrane region" description="Helical" evidence="1">
    <location>
        <begin position="102"/>
        <end position="122"/>
    </location>
</feature>
<feature type="transmembrane region" description="Helical" evidence="1">
    <location>
        <begin position="60"/>
        <end position="82"/>
    </location>
</feature>
<feature type="transmembrane region" description="Helical" evidence="1">
    <location>
        <begin position="18"/>
        <end position="39"/>
    </location>
</feature>
<dbReference type="AlphaFoldDB" id="H2D776"/>
<protein>
    <submittedName>
        <fullName evidence="2">Uncharacterized protein</fullName>
    </submittedName>
</protein>
<sequence>MEFLNNIYSYTLVHAPGWLHWSFLFINIGFAVTFIIRLQQYFQHDQTNNWSKKQYLSKKIFIILIVFYLYHFGSMFILSLFYRYNYNQMFTVKGVLIGLLRLMEILLIVSVVPLSLIQRYLWKFWYLVTGEPPQIRGRYRKFTIVMVIILGVSIPLIEIIINALQLFSI</sequence>
<organism evidence="2">
    <name type="scientific">Streptococcus salivarius</name>
    <dbReference type="NCBI Taxonomy" id="1304"/>
    <lineage>
        <taxon>Bacteria</taxon>
        <taxon>Bacillati</taxon>
        <taxon>Bacillota</taxon>
        <taxon>Bacilli</taxon>
        <taxon>Lactobacillales</taxon>
        <taxon>Streptococcaceae</taxon>
        <taxon>Streptococcus</taxon>
    </lineage>
</organism>
<feature type="transmembrane region" description="Helical" evidence="1">
    <location>
        <begin position="142"/>
        <end position="167"/>
    </location>
</feature>
<proteinExistence type="predicted"/>
<evidence type="ECO:0000256" key="1">
    <source>
        <dbReference type="SAM" id="Phobius"/>
    </source>
</evidence>
<name>H2D776_STRSL</name>
<keyword evidence="1" id="KW-0472">Membrane</keyword>
<accession>H2D776</accession>
<reference evidence="2" key="1">
    <citation type="journal article" date="2012" name="Appl. Environ. Microbiol.">
        <title>Salivaricin D, a Novel Intrinsically Trypsin-Resistant Lantibiotic from Streptococcus salivarius 5M6c Isolated from a Healthy Infant.</title>
        <authorList>
            <person name="Birri D.J."/>
            <person name="Brede D.A."/>
            <person name="Nes I.F."/>
        </authorList>
    </citation>
    <scope>NUCLEOTIDE SEQUENCE</scope>
    <source>
        <strain evidence="2">5M6c</strain>
    </source>
</reference>
<keyword evidence="1" id="KW-1133">Transmembrane helix</keyword>